<evidence type="ECO:0000313" key="3">
    <source>
        <dbReference type="EMBL" id="BAQ17202.1"/>
    </source>
</evidence>
<evidence type="ECO:0000256" key="1">
    <source>
        <dbReference type="SAM" id="MobiDB-lite"/>
    </source>
</evidence>
<reference evidence="3 4" key="1">
    <citation type="submission" date="2014-09" db="EMBL/GenBank/DDBJ databases">
        <title>Genome sequencing of Methyloceanibacter caenitepidi Gela4.</title>
        <authorList>
            <person name="Takeuchi M."/>
            <person name="Susumu S."/>
            <person name="Kamagata Y."/>
            <person name="Oshima K."/>
            <person name="Hattori M."/>
            <person name="Iwasaki W."/>
        </authorList>
    </citation>
    <scope>NUCLEOTIDE SEQUENCE [LARGE SCALE GENOMIC DNA]</scope>
    <source>
        <strain evidence="3 4">Gela4</strain>
    </source>
</reference>
<evidence type="ECO:0000313" key="4">
    <source>
        <dbReference type="Proteomes" id="UP000031643"/>
    </source>
</evidence>
<evidence type="ECO:0008006" key="5">
    <source>
        <dbReference type="Google" id="ProtNLM"/>
    </source>
</evidence>
<feature type="region of interest" description="Disordered" evidence="1">
    <location>
        <begin position="1192"/>
        <end position="1228"/>
    </location>
</feature>
<dbReference type="OrthoDB" id="7161641at2"/>
<keyword evidence="4" id="KW-1185">Reference proteome</keyword>
<keyword evidence="2" id="KW-0472">Membrane</keyword>
<dbReference type="EMBL" id="AP014648">
    <property type="protein sequence ID" value="BAQ17202.1"/>
    <property type="molecule type" value="Genomic_DNA"/>
</dbReference>
<proteinExistence type="predicted"/>
<name>A0A0A8K3T8_9HYPH</name>
<dbReference type="KEGG" id="mcg:GL4_1748"/>
<dbReference type="STRING" id="1384459.GL4_1748"/>
<feature type="transmembrane region" description="Helical" evidence="2">
    <location>
        <begin position="52"/>
        <end position="73"/>
    </location>
</feature>
<dbReference type="AlphaFoldDB" id="A0A0A8K3T8"/>
<keyword evidence="2" id="KW-1133">Transmembrane helix</keyword>
<sequence>MDEQIAGALAKITKHGGKAIRTLPEQGRQLVKAVPAPVQVQLARLSSRGAHVFREIFAGVFVLGLIVIVLGYGRLSRGPISLPGLVPPIEHAINDQLTDLTVKIDDAVLQRSEHGPGVVLRLRDVRLIDTEGEVVAQAPLAAVGLSGSALLSGKIAAGSVDFIGSRLLMTYNEQNGLSLAFSKPGEDGAPLMRGPIASDPQTAEPPVEPAKSAKRFNLTNAVNEAFQRVRRSDTSYLTRFGLKDSIVVLYRDGAQTFWQVPDFALNLEHHDRRSVLVGNANVASSRGDWQLEVRTAQKANTKGLETQILVNNLVPSGIAGNFPTIGLLRALDMAVDGEALANLAPNGDFIGGEAKVRLAPGQITPPWDPDTPVRIERGELTLRYIKETRVIELAPSTLRWGENSHATFSGAFVPVFDEKNEVQSWNFDIKADDSVLGVEEFGLGPTEVDKWLLKGSVSAADGSVRISRFVIRAGDAEIVAKGEIKDTFGDPAVRLSGTISPMPMEMFKQIWPRFLAGAARQWVLENVEGGQVLGGSFKVALKPGMLDDIKQHRPIPAESVQMDLKFTDTAVAYIPELPPVHTGEGTLKLAGAQFSVDIPAGKVTVSNGMEIDVSDGRFFVADIRDNPNMGVVTFRGAAPTPAVTTLLDYEPFGFITGVGLKPDFLGGTATGEFTFNIPLVETLKPRDIKIAGVAHLQNAITPGLVGDLAIEGGVVDVNLTSEGVSASGNVTIKGVPASVHWQRLFYAPESDQPPISVTSILDAASRDKLGLKVNDIVKGPMPVTLYLSGLSKGTGQPDTSRMTMVGDLTDAELLFHAFGWKKQPGQEAKLSFVVNKKPDGSTDLEDFQITGKDIAISGQVALDTDNAITALSFPKFAVGTLTEMSIQAQRRDDGVMQIHAEGPSYDAREFFRTLISADQLTDSARAESDDDTNIDLTAKIGRLVGYDNSYATDVDVALTKRAGELVALNGRGLLGGQKSANVELQNSSGARVLVANADDAGTAFRLIGFYRSIQGGIASLRVNMDAGGVRKSGTLRVRDFAIVGDSVVADVLSDPSSAAALGQHQHDVKRRIVFRRLRAPFIAGGGKFQLDDAYVNGPELGATLRGTIDFNARKLDLGGTYVPLYGLNSALGAVPVLGRVLVGRQGEGVVGITFAIKGKLDDPTVLVNPMSVMTPGIFRQIFDFNSGVPQGTTSAGAETWEENTGTERSRKKRRLRPLQNARERRGLN</sequence>
<evidence type="ECO:0000256" key="2">
    <source>
        <dbReference type="SAM" id="Phobius"/>
    </source>
</evidence>
<keyword evidence="2" id="KW-0812">Transmembrane</keyword>
<accession>A0A0A8K3T8</accession>
<dbReference type="RefSeq" id="WP_045366636.1">
    <property type="nucleotide sequence ID" value="NZ_AP014648.1"/>
</dbReference>
<gene>
    <name evidence="3" type="ORF">GL4_1748</name>
</gene>
<organism evidence="3 4">
    <name type="scientific">Methyloceanibacter caenitepidi</name>
    <dbReference type="NCBI Taxonomy" id="1384459"/>
    <lineage>
        <taxon>Bacteria</taxon>
        <taxon>Pseudomonadati</taxon>
        <taxon>Pseudomonadota</taxon>
        <taxon>Alphaproteobacteria</taxon>
        <taxon>Hyphomicrobiales</taxon>
        <taxon>Hyphomicrobiaceae</taxon>
        <taxon>Methyloceanibacter</taxon>
    </lineage>
</organism>
<dbReference type="Proteomes" id="UP000031643">
    <property type="component" value="Chromosome"/>
</dbReference>
<protein>
    <recommendedName>
        <fullName evidence="5">DUF3971 domain-containing protein</fullName>
    </recommendedName>
</protein>
<dbReference type="HOGENOM" id="CLU_007198_1_0_5"/>